<gene>
    <name evidence="2" type="ORF">GCM10010185_14680</name>
</gene>
<dbReference type="Gene3D" id="3.30.70.100">
    <property type="match status" value="2"/>
</dbReference>
<proteinExistence type="predicted"/>
<protein>
    <recommendedName>
        <fullName evidence="1">NAD(P)-binding domain-containing protein</fullName>
    </recommendedName>
</protein>
<dbReference type="Proteomes" id="UP000639606">
    <property type="component" value="Unassembled WGS sequence"/>
</dbReference>
<dbReference type="SUPFAM" id="SSF51735">
    <property type="entry name" value="NAD(P)-binding Rossmann-fold domains"/>
    <property type="match status" value="1"/>
</dbReference>
<dbReference type="PANTHER" id="PTHR43162">
    <property type="match status" value="1"/>
</dbReference>
<dbReference type="PANTHER" id="PTHR43162:SF1">
    <property type="entry name" value="PRESTALK A DIFFERENTIATION PROTEIN A"/>
    <property type="match status" value="1"/>
</dbReference>
<feature type="domain" description="NAD(P)-binding" evidence="1">
    <location>
        <begin position="214"/>
        <end position="386"/>
    </location>
</feature>
<dbReference type="InterPro" id="IPR016040">
    <property type="entry name" value="NAD(P)-bd_dom"/>
</dbReference>
<dbReference type="InterPro" id="IPR036291">
    <property type="entry name" value="NAD(P)-bd_dom_sf"/>
</dbReference>
<keyword evidence="3" id="KW-1185">Reference proteome</keyword>
<dbReference type="Pfam" id="PF13460">
    <property type="entry name" value="NAD_binding_10"/>
    <property type="match status" value="1"/>
</dbReference>
<comment type="caution">
    <text evidence="2">The sequence shown here is derived from an EMBL/GenBank/DDBJ whole genome shotgun (WGS) entry which is preliminary data.</text>
</comment>
<reference evidence="2" key="1">
    <citation type="journal article" date="2014" name="Int. J. Syst. Evol. Microbiol.">
        <title>Complete genome sequence of Corynebacterium casei LMG S-19264T (=DSM 44701T), isolated from a smear-ripened cheese.</title>
        <authorList>
            <consortium name="US DOE Joint Genome Institute (JGI-PGF)"/>
            <person name="Walter F."/>
            <person name="Albersmeier A."/>
            <person name="Kalinowski J."/>
            <person name="Ruckert C."/>
        </authorList>
    </citation>
    <scope>NUCLEOTIDE SEQUENCE</scope>
    <source>
        <strain evidence="2">JCM 3313</strain>
    </source>
</reference>
<evidence type="ECO:0000313" key="2">
    <source>
        <dbReference type="EMBL" id="GGP44055.1"/>
    </source>
</evidence>
<sequence length="488" mass="52581">MSASQWPDITRPDVGTALVAETPAGAAEVFAALERAPWPDGLLSVNAFVGAEDATALTYTQWAAGAADPAFFERLTGTEPVEYRLYRSTGRQVPAAPGCAVVVSVEFDGPDEQRQRRWVDTVFDALTSEAAPPAGLISANFHLSTDGTRLINYAEWTDARAHRDAMAKSGQGTVGSAPQWRRVLDFPVRRREFRRYHLLRGLSAPSRPQVLVTGATGAVGGQVVAQLRASGTPVRALVRDPGSAALPDGVDVRRGDLLAPETVAAAAEGADVAFLMWPFPTTDVVPAVLDALARHVRRVVFLSSGAVRDDLEEQENAIGAWHAEVERAIERSGLEWTFLRPHAFATNTLAWAPQIRDGDVVRGVYGAAAMPLLHEADIAAVAVRALVEGGHVGKRYVLTGPEALTQAEQVRVIGEAIGRPLRWEEITPEAARQRMLDQWPAAVVDVMLGAQARLVAEPGPRTSTVEEVTGVPARTFREWATDHAADFR</sequence>
<evidence type="ECO:0000313" key="3">
    <source>
        <dbReference type="Proteomes" id="UP000639606"/>
    </source>
</evidence>
<dbReference type="Gene3D" id="3.40.50.720">
    <property type="entry name" value="NAD(P)-binding Rossmann-like Domain"/>
    <property type="match status" value="1"/>
</dbReference>
<dbReference type="InterPro" id="IPR051604">
    <property type="entry name" value="Ergot_Alk_Oxidoreductase"/>
</dbReference>
<dbReference type="SUPFAM" id="SSF54909">
    <property type="entry name" value="Dimeric alpha+beta barrel"/>
    <property type="match status" value="1"/>
</dbReference>
<dbReference type="EMBL" id="BMRG01000002">
    <property type="protein sequence ID" value="GGP44055.1"/>
    <property type="molecule type" value="Genomic_DNA"/>
</dbReference>
<reference evidence="2" key="2">
    <citation type="submission" date="2020-09" db="EMBL/GenBank/DDBJ databases">
        <authorList>
            <person name="Sun Q."/>
            <person name="Ohkuma M."/>
        </authorList>
    </citation>
    <scope>NUCLEOTIDE SEQUENCE</scope>
    <source>
        <strain evidence="2">JCM 3313</strain>
    </source>
</reference>
<accession>A0A918AIX8</accession>
<dbReference type="Gene3D" id="3.90.25.10">
    <property type="entry name" value="UDP-galactose 4-epimerase, domain 1"/>
    <property type="match status" value="1"/>
</dbReference>
<dbReference type="AlphaFoldDB" id="A0A918AIX8"/>
<evidence type="ECO:0000259" key="1">
    <source>
        <dbReference type="Pfam" id="PF13460"/>
    </source>
</evidence>
<organism evidence="2 3">
    <name type="scientific">Saccharothrix coeruleofusca</name>
    <dbReference type="NCBI Taxonomy" id="33919"/>
    <lineage>
        <taxon>Bacteria</taxon>
        <taxon>Bacillati</taxon>
        <taxon>Actinomycetota</taxon>
        <taxon>Actinomycetes</taxon>
        <taxon>Pseudonocardiales</taxon>
        <taxon>Pseudonocardiaceae</taxon>
        <taxon>Saccharothrix</taxon>
    </lineage>
</organism>
<dbReference type="InterPro" id="IPR011008">
    <property type="entry name" value="Dimeric_a/b-barrel"/>
</dbReference>
<dbReference type="RefSeq" id="WP_306344658.1">
    <property type="nucleotide sequence ID" value="NZ_BMRG01000002.1"/>
</dbReference>
<name>A0A918AIX8_9PSEU</name>